<feature type="transmembrane region" description="Helical" evidence="10">
    <location>
        <begin position="20"/>
        <end position="41"/>
    </location>
</feature>
<keyword evidence="4 10" id="KW-1003">Cell membrane</keyword>
<dbReference type="PANTHER" id="PTHR30266:SF2">
    <property type="entry name" value="LARGE-CONDUCTANCE MECHANOSENSITIVE CHANNEL"/>
    <property type="match status" value="1"/>
</dbReference>
<keyword evidence="8 10" id="KW-0472">Membrane</keyword>
<organism evidence="11 12">
    <name type="scientific">Lacrimispora celerecrescens</name>
    <dbReference type="NCBI Taxonomy" id="29354"/>
    <lineage>
        <taxon>Bacteria</taxon>
        <taxon>Bacillati</taxon>
        <taxon>Bacillota</taxon>
        <taxon>Clostridia</taxon>
        <taxon>Lachnospirales</taxon>
        <taxon>Lachnospiraceae</taxon>
        <taxon>Lacrimispora</taxon>
    </lineage>
</organism>
<gene>
    <name evidence="10" type="primary">mscL</name>
    <name evidence="11" type="ORF">IO98_23205</name>
</gene>
<comment type="subunit">
    <text evidence="10">Homopentamer.</text>
</comment>
<evidence type="ECO:0000256" key="5">
    <source>
        <dbReference type="ARBA" id="ARBA00022692"/>
    </source>
</evidence>
<dbReference type="AlphaFoldDB" id="A0A084JB64"/>
<dbReference type="SUPFAM" id="SSF81330">
    <property type="entry name" value="Gated mechanosensitive channel"/>
    <property type="match status" value="1"/>
</dbReference>
<evidence type="ECO:0000256" key="4">
    <source>
        <dbReference type="ARBA" id="ARBA00022475"/>
    </source>
</evidence>
<dbReference type="InterPro" id="IPR036019">
    <property type="entry name" value="MscL_channel"/>
</dbReference>
<evidence type="ECO:0000256" key="2">
    <source>
        <dbReference type="ARBA" id="ARBA00007254"/>
    </source>
</evidence>
<dbReference type="Pfam" id="PF01741">
    <property type="entry name" value="MscL"/>
    <property type="match status" value="1"/>
</dbReference>
<feature type="transmembrane region" description="Helical" evidence="10">
    <location>
        <begin position="48"/>
        <end position="67"/>
    </location>
</feature>
<dbReference type="Proteomes" id="UP000028525">
    <property type="component" value="Unassembled WGS sequence"/>
</dbReference>
<dbReference type="PRINTS" id="PR01264">
    <property type="entry name" value="MECHCHANNEL"/>
</dbReference>
<reference evidence="11 12" key="1">
    <citation type="submission" date="2014-07" db="EMBL/GenBank/DDBJ databases">
        <title>Draft genome of Clostridium celerecrescens 152B isolated from sediments associated with methane hydrate from Krishna Godavari basin.</title>
        <authorList>
            <person name="Honkalas V.S."/>
            <person name="Dabir A.P."/>
            <person name="Arora P."/>
            <person name="Dhakephalkar P.K."/>
        </authorList>
    </citation>
    <scope>NUCLEOTIDE SEQUENCE [LARGE SCALE GENOMIC DNA]</scope>
    <source>
        <strain evidence="11 12">152B</strain>
    </source>
</reference>
<keyword evidence="12" id="KW-1185">Reference proteome</keyword>
<keyword evidence="7 10" id="KW-0406">Ion transport</keyword>
<dbReference type="OrthoDB" id="9810350at2"/>
<evidence type="ECO:0000313" key="12">
    <source>
        <dbReference type="Proteomes" id="UP000028525"/>
    </source>
</evidence>
<dbReference type="PANTHER" id="PTHR30266">
    <property type="entry name" value="MECHANOSENSITIVE CHANNEL MSCL"/>
    <property type="match status" value="1"/>
</dbReference>
<evidence type="ECO:0000256" key="7">
    <source>
        <dbReference type="ARBA" id="ARBA00023065"/>
    </source>
</evidence>
<dbReference type="NCBIfam" id="TIGR00220">
    <property type="entry name" value="mscL"/>
    <property type="match status" value="1"/>
</dbReference>
<accession>A0A084JB64</accession>
<dbReference type="EMBL" id="JPME01000047">
    <property type="protein sequence ID" value="KEZ86198.1"/>
    <property type="molecule type" value="Genomic_DNA"/>
</dbReference>
<evidence type="ECO:0000256" key="8">
    <source>
        <dbReference type="ARBA" id="ARBA00023136"/>
    </source>
</evidence>
<keyword evidence="3 10" id="KW-0813">Transport</keyword>
<evidence type="ECO:0000256" key="10">
    <source>
        <dbReference type="HAMAP-Rule" id="MF_00115"/>
    </source>
</evidence>
<dbReference type="GO" id="GO:0005886">
    <property type="term" value="C:plasma membrane"/>
    <property type="evidence" value="ECO:0007669"/>
    <property type="project" value="UniProtKB-SubCell"/>
</dbReference>
<evidence type="ECO:0000256" key="3">
    <source>
        <dbReference type="ARBA" id="ARBA00022448"/>
    </source>
</evidence>
<evidence type="ECO:0000313" key="11">
    <source>
        <dbReference type="EMBL" id="KEZ86198.1"/>
    </source>
</evidence>
<comment type="similarity">
    <text evidence="2 10">Belongs to the MscL family.</text>
</comment>
<evidence type="ECO:0000256" key="6">
    <source>
        <dbReference type="ARBA" id="ARBA00022989"/>
    </source>
</evidence>
<comment type="caution">
    <text evidence="11">The sequence shown here is derived from an EMBL/GenBank/DDBJ whole genome shotgun (WGS) entry which is preliminary data.</text>
</comment>
<dbReference type="InterPro" id="IPR001185">
    <property type="entry name" value="MS_channel"/>
</dbReference>
<keyword evidence="6 10" id="KW-1133">Transmembrane helix</keyword>
<protein>
    <recommendedName>
        <fullName evidence="10">Large-conductance mechanosensitive channel</fullName>
    </recommendedName>
</protein>
<dbReference type="GO" id="GO:0008381">
    <property type="term" value="F:mechanosensitive monoatomic ion channel activity"/>
    <property type="evidence" value="ECO:0007669"/>
    <property type="project" value="UniProtKB-UniRule"/>
</dbReference>
<comment type="function">
    <text evidence="10">Channel that opens in response to stretch forces in the membrane lipid bilayer. May participate in the regulation of osmotic pressure changes within the cell.</text>
</comment>
<feature type="transmembrane region" description="Helical" evidence="10">
    <location>
        <begin position="87"/>
        <end position="110"/>
    </location>
</feature>
<dbReference type="HAMAP" id="MF_00115">
    <property type="entry name" value="MscL"/>
    <property type="match status" value="1"/>
</dbReference>
<dbReference type="InterPro" id="IPR019823">
    <property type="entry name" value="Mechanosensitive_channel_CS"/>
</dbReference>
<dbReference type="RefSeq" id="WP_038285004.1">
    <property type="nucleotide sequence ID" value="NZ_JPME01000047.1"/>
</dbReference>
<evidence type="ECO:0000256" key="1">
    <source>
        <dbReference type="ARBA" id="ARBA00004651"/>
    </source>
</evidence>
<dbReference type="NCBIfam" id="NF010557">
    <property type="entry name" value="PRK13952.1"/>
    <property type="match status" value="1"/>
</dbReference>
<comment type="subcellular location">
    <subcellularLocation>
        <location evidence="1 10">Cell membrane</location>
        <topology evidence="1 10">Multi-pass membrane protein</topology>
    </subcellularLocation>
</comment>
<name>A0A084JB64_9FIRM</name>
<dbReference type="PROSITE" id="PS01327">
    <property type="entry name" value="MSCL"/>
    <property type="match status" value="1"/>
</dbReference>
<dbReference type="STRING" id="29354.IO98_23205"/>
<keyword evidence="5 10" id="KW-0812">Transmembrane</keyword>
<sequence>MGNKKGIIAEFKEFVLRGNVVDLAVGVIIGAAFQAIVNSLVKDIISPLIGVITGGVDFTNKFVLLYAAPQGADVSTLQAAQALGPVFAYGSFITAVINFLIMASVIFMMIKVINSLRGKKQQAEPAAPTDKECPYCFSRINVSATRCPNCTSQLNGQPETAQED</sequence>
<dbReference type="InterPro" id="IPR037673">
    <property type="entry name" value="MSC/AndL"/>
</dbReference>
<dbReference type="Gene3D" id="1.10.1200.120">
    <property type="entry name" value="Large-conductance mechanosensitive channel, MscL, domain 1"/>
    <property type="match status" value="1"/>
</dbReference>
<proteinExistence type="inferred from homology"/>
<evidence type="ECO:0000256" key="9">
    <source>
        <dbReference type="ARBA" id="ARBA00023303"/>
    </source>
</evidence>
<keyword evidence="9 10" id="KW-0407">Ion channel</keyword>